<evidence type="ECO:0000256" key="6">
    <source>
        <dbReference type="RuleBase" id="RU003930"/>
    </source>
</evidence>
<dbReference type="Proteomes" id="UP000034676">
    <property type="component" value="Unassembled WGS sequence"/>
</dbReference>
<dbReference type="Pfam" id="PF00281">
    <property type="entry name" value="Ribosomal_L5"/>
    <property type="match status" value="1"/>
</dbReference>
<dbReference type="EMBL" id="LCAO01000006">
    <property type="protein sequence ID" value="KKR92003.1"/>
    <property type="molecule type" value="Genomic_DNA"/>
</dbReference>
<dbReference type="PIRSF" id="PIRSF002161">
    <property type="entry name" value="Ribosomal_L5"/>
    <property type="match status" value="1"/>
</dbReference>
<dbReference type="InterPro" id="IPR031310">
    <property type="entry name" value="Ribosomal_uL5_N"/>
</dbReference>
<dbReference type="Gene3D" id="3.30.1440.10">
    <property type="match status" value="1"/>
</dbReference>
<gene>
    <name evidence="9" type="ORF">UU42_C0006G0042</name>
</gene>
<evidence type="ECO:0000259" key="7">
    <source>
        <dbReference type="Pfam" id="PF00281"/>
    </source>
</evidence>
<comment type="similarity">
    <text evidence="1 6">Belongs to the universal ribosomal protein uL5 family.</text>
</comment>
<comment type="caution">
    <text evidence="9">The sequence shown here is derived from an EMBL/GenBank/DDBJ whole genome shotgun (WGS) entry which is preliminary data.</text>
</comment>
<evidence type="ECO:0000256" key="5">
    <source>
        <dbReference type="ARBA" id="ARBA00035461"/>
    </source>
</evidence>
<dbReference type="FunFam" id="3.30.1440.10:FF:000001">
    <property type="entry name" value="50S ribosomal protein L5"/>
    <property type="match status" value="1"/>
</dbReference>
<keyword evidence="2 6" id="KW-0689">Ribosomal protein</keyword>
<keyword evidence="3 6" id="KW-0687">Ribonucleoprotein</keyword>
<proteinExistence type="inferred from homology"/>
<evidence type="ECO:0000313" key="10">
    <source>
        <dbReference type="Proteomes" id="UP000034676"/>
    </source>
</evidence>
<sequence length="164" mass="17904">MNNMAKPKITKVVLNIGLKEAVTDKGVLARASEQLATIAGQKPKVTRAKTSIANFKVREGDPVGLTVTLRGKRMDGFLRKLFTIVLPRVRDFQGLSTTAFDKTGNYTLGLSEQIVFPEIDFSKIEMSGSGKIRGLEITIVNTAGSPEASREMLTEMGMPFRKNG</sequence>
<dbReference type="PANTHER" id="PTHR11994">
    <property type="entry name" value="60S RIBOSOMAL PROTEIN L11-RELATED"/>
    <property type="match status" value="1"/>
</dbReference>
<dbReference type="GO" id="GO:0005840">
    <property type="term" value="C:ribosome"/>
    <property type="evidence" value="ECO:0007669"/>
    <property type="project" value="UniProtKB-KW"/>
</dbReference>
<organism evidence="9 10">
    <name type="scientific">Candidatus Woesebacteria bacterium GW2011_GWA1_41_13b</name>
    <dbReference type="NCBI Taxonomy" id="1618555"/>
    <lineage>
        <taxon>Bacteria</taxon>
        <taxon>Candidatus Woeseibacteriota</taxon>
    </lineage>
</organism>
<dbReference type="InterPro" id="IPR031309">
    <property type="entry name" value="Ribosomal_uL5_C"/>
</dbReference>
<feature type="domain" description="Large ribosomal subunit protein uL5 C-terminal" evidence="8">
    <location>
        <begin position="62"/>
        <end position="160"/>
    </location>
</feature>
<evidence type="ECO:0000259" key="8">
    <source>
        <dbReference type="Pfam" id="PF00673"/>
    </source>
</evidence>
<name>A0A0G0UTF1_9BACT</name>
<dbReference type="GO" id="GO:0006412">
    <property type="term" value="P:translation"/>
    <property type="evidence" value="ECO:0007669"/>
    <property type="project" value="InterPro"/>
</dbReference>
<reference evidence="9 10" key="1">
    <citation type="journal article" date="2015" name="Nature">
        <title>rRNA introns, odd ribosomes, and small enigmatic genomes across a large radiation of phyla.</title>
        <authorList>
            <person name="Brown C.T."/>
            <person name="Hug L.A."/>
            <person name="Thomas B.C."/>
            <person name="Sharon I."/>
            <person name="Castelle C.J."/>
            <person name="Singh A."/>
            <person name="Wilkins M.J."/>
            <person name="Williams K.H."/>
            <person name="Banfield J.F."/>
        </authorList>
    </citation>
    <scope>NUCLEOTIDE SEQUENCE [LARGE SCALE GENOMIC DNA]</scope>
</reference>
<dbReference type="SUPFAM" id="SSF55282">
    <property type="entry name" value="RL5-like"/>
    <property type="match status" value="1"/>
</dbReference>
<dbReference type="NCBIfam" id="NF000585">
    <property type="entry name" value="PRK00010.1"/>
    <property type="match status" value="1"/>
</dbReference>
<feature type="domain" description="Large ribosomal subunit protein uL5 N-terminal" evidence="7">
    <location>
        <begin position="2"/>
        <end position="58"/>
    </location>
</feature>
<protein>
    <recommendedName>
        <fullName evidence="4">Large ribosomal subunit protein uL5</fullName>
    </recommendedName>
    <alternativeName>
        <fullName evidence="5">50S ribosomal protein L5</fullName>
    </alternativeName>
</protein>
<evidence type="ECO:0000256" key="3">
    <source>
        <dbReference type="ARBA" id="ARBA00023274"/>
    </source>
</evidence>
<dbReference type="InterPro" id="IPR022803">
    <property type="entry name" value="Ribosomal_uL5_dom_sf"/>
</dbReference>
<dbReference type="AlphaFoldDB" id="A0A0G0UTF1"/>
<evidence type="ECO:0000256" key="2">
    <source>
        <dbReference type="ARBA" id="ARBA00022980"/>
    </source>
</evidence>
<evidence type="ECO:0000256" key="4">
    <source>
        <dbReference type="ARBA" id="ARBA00035245"/>
    </source>
</evidence>
<dbReference type="Pfam" id="PF00673">
    <property type="entry name" value="Ribosomal_L5_C"/>
    <property type="match status" value="1"/>
</dbReference>
<dbReference type="GO" id="GO:0003735">
    <property type="term" value="F:structural constituent of ribosome"/>
    <property type="evidence" value="ECO:0007669"/>
    <property type="project" value="InterPro"/>
</dbReference>
<dbReference type="GO" id="GO:1990904">
    <property type="term" value="C:ribonucleoprotein complex"/>
    <property type="evidence" value="ECO:0007669"/>
    <property type="project" value="UniProtKB-KW"/>
</dbReference>
<evidence type="ECO:0000313" key="9">
    <source>
        <dbReference type="EMBL" id="KKR92003.1"/>
    </source>
</evidence>
<dbReference type="PATRIC" id="fig|1618555.3.peg.561"/>
<dbReference type="InterPro" id="IPR020930">
    <property type="entry name" value="Ribosomal_uL5_bac-type"/>
</dbReference>
<dbReference type="InterPro" id="IPR002132">
    <property type="entry name" value="Ribosomal_uL5"/>
</dbReference>
<accession>A0A0G0UTF1</accession>
<evidence type="ECO:0000256" key="1">
    <source>
        <dbReference type="ARBA" id="ARBA00008553"/>
    </source>
</evidence>